<name>A0ACC1B729_9ROSI</name>
<accession>A0ACC1B729</accession>
<evidence type="ECO:0000313" key="1">
    <source>
        <dbReference type="EMBL" id="KAJ0094715.1"/>
    </source>
</evidence>
<gene>
    <name evidence="1" type="ORF">Patl1_15788</name>
</gene>
<dbReference type="EMBL" id="CM047902">
    <property type="protein sequence ID" value="KAJ0094715.1"/>
    <property type="molecule type" value="Genomic_DNA"/>
</dbReference>
<keyword evidence="2" id="KW-1185">Reference proteome</keyword>
<reference evidence="2" key="1">
    <citation type="journal article" date="2023" name="G3 (Bethesda)">
        <title>Genome assembly and association tests identify interacting loci associated with vigor, precocity, and sex in interspecific pistachio rootstocks.</title>
        <authorList>
            <person name="Palmer W."/>
            <person name="Jacygrad E."/>
            <person name="Sagayaradj S."/>
            <person name="Cavanaugh K."/>
            <person name="Han R."/>
            <person name="Bertier L."/>
            <person name="Beede B."/>
            <person name="Kafkas S."/>
            <person name="Golino D."/>
            <person name="Preece J."/>
            <person name="Michelmore R."/>
        </authorList>
    </citation>
    <scope>NUCLEOTIDE SEQUENCE [LARGE SCALE GENOMIC DNA]</scope>
</reference>
<proteinExistence type="predicted"/>
<sequence length="41" mass="4899">MQCPSTPFPSFCLFYELLKDYQKQEEHYFLGCSAAEHCSYR</sequence>
<comment type="caution">
    <text evidence="1">The sequence shown here is derived from an EMBL/GenBank/DDBJ whole genome shotgun (WGS) entry which is preliminary data.</text>
</comment>
<protein>
    <submittedName>
        <fullName evidence="1">Uncharacterized protein</fullName>
    </submittedName>
</protein>
<dbReference type="Proteomes" id="UP001164250">
    <property type="component" value="Chromosome 6"/>
</dbReference>
<organism evidence="1 2">
    <name type="scientific">Pistacia atlantica</name>
    <dbReference type="NCBI Taxonomy" id="434234"/>
    <lineage>
        <taxon>Eukaryota</taxon>
        <taxon>Viridiplantae</taxon>
        <taxon>Streptophyta</taxon>
        <taxon>Embryophyta</taxon>
        <taxon>Tracheophyta</taxon>
        <taxon>Spermatophyta</taxon>
        <taxon>Magnoliopsida</taxon>
        <taxon>eudicotyledons</taxon>
        <taxon>Gunneridae</taxon>
        <taxon>Pentapetalae</taxon>
        <taxon>rosids</taxon>
        <taxon>malvids</taxon>
        <taxon>Sapindales</taxon>
        <taxon>Anacardiaceae</taxon>
        <taxon>Pistacia</taxon>
    </lineage>
</organism>
<evidence type="ECO:0000313" key="2">
    <source>
        <dbReference type="Proteomes" id="UP001164250"/>
    </source>
</evidence>